<evidence type="ECO:0000313" key="1">
    <source>
        <dbReference type="EMBL" id="PKX95525.1"/>
    </source>
</evidence>
<dbReference type="RefSeq" id="XP_024684120.1">
    <property type="nucleotide sequence ID" value="XM_024821115.1"/>
</dbReference>
<name>A0A2I1CD27_ASPN1</name>
<reference evidence="2" key="1">
    <citation type="journal article" date="2018" name="Proc. Natl. Acad. Sci. U.S.A.">
        <title>Linking secondary metabolites to gene clusters through genome sequencing of six diverse Aspergillus species.</title>
        <authorList>
            <person name="Kaerboelling I."/>
            <person name="Vesth T.C."/>
            <person name="Frisvad J.C."/>
            <person name="Nybo J.L."/>
            <person name="Theobald S."/>
            <person name="Kuo A."/>
            <person name="Bowyer P."/>
            <person name="Matsuda Y."/>
            <person name="Mondo S."/>
            <person name="Lyhne E.K."/>
            <person name="Kogle M.E."/>
            <person name="Clum A."/>
            <person name="Lipzen A."/>
            <person name="Salamov A."/>
            <person name="Ngan C.Y."/>
            <person name="Daum C."/>
            <person name="Chiniquy J."/>
            <person name="Barry K."/>
            <person name="LaButti K."/>
            <person name="Haridas S."/>
            <person name="Simmons B.A."/>
            <person name="Magnuson J.K."/>
            <person name="Mortensen U.H."/>
            <person name="Larsen T.O."/>
            <person name="Grigoriev I.V."/>
            <person name="Baker S.E."/>
            <person name="Andersen M.R."/>
        </authorList>
    </citation>
    <scope>NUCLEOTIDE SEQUENCE [LARGE SCALE GENOMIC DNA]</scope>
    <source>
        <strain evidence="2">IBT 16806</strain>
    </source>
</reference>
<dbReference type="VEuPathDB" id="FungiDB:P174DRAFT_134609"/>
<sequence>MSTEKLVVGATLLLQDCLVCSDKLSCGSVKIDSPCCEMSPVVLHKVLELLDGTTIIRLIDYPTDDSPRNSSGMVASCWYCGGRSFPL</sequence>
<organism evidence="1 2">
    <name type="scientific">Aspergillus novofumigatus (strain IBT 16806)</name>
    <dbReference type="NCBI Taxonomy" id="1392255"/>
    <lineage>
        <taxon>Eukaryota</taxon>
        <taxon>Fungi</taxon>
        <taxon>Dikarya</taxon>
        <taxon>Ascomycota</taxon>
        <taxon>Pezizomycotina</taxon>
        <taxon>Eurotiomycetes</taxon>
        <taxon>Eurotiomycetidae</taxon>
        <taxon>Eurotiales</taxon>
        <taxon>Aspergillaceae</taxon>
        <taxon>Aspergillus</taxon>
        <taxon>Aspergillus subgen. Fumigati</taxon>
    </lineage>
</organism>
<gene>
    <name evidence="1" type="ORF">P174DRAFT_134609</name>
</gene>
<dbReference type="GeneID" id="36528441"/>
<keyword evidence="2" id="KW-1185">Reference proteome</keyword>
<proteinExistence type="predicted"/>
<protein>
    <submittedName>
        <fullName evidence="1">Uncharacterized protein</fullName>
    </submittedName>
</protein>
<dbReference type="EMBL" id="MSZS01000003">
    <property type="protein sequence ID" value="PKX95525.1"/>
    <property type="molecule type" value="Genomic_DNA"/>
</dbReference>
<dbReference type="AlphaFoldDB" id="A0A2I1CD27"/>
<comment type="caution">
    <text evidence="1">The sequence shown here is derived from an EMBL/GenBank/DDBJ whole genome shotgun (WGS) entry which is preliminary data.</text>
</comment>
<dbReference type="Proteomes" id="UP000234474">
    <property type="component" value="Unassembled WGS sequence"/>
</dbReference>
<evidence type="ECO:0000313" key="2">
    <source>
        <dbReference type="Proteomes" id="UP000234474"/>
    </source>
</evidence>
<accession>A0A2I1CD27</accession>